<organism evidence="2 3">
    <name type="scientific">Parasphingopyxis lamellibrachiae</name>
    <dbReference type="NCBI Taxonomy" id="680125"/>
    <lineage>
        <taxon>Bacteria</taxon>
        <taxon>Pseudomonadati</taxon>
        <taxon>Pseudomonadota</taxon>
        <taxon>Alphaproteobacteria</taxon>
        <taxon>Sphingomonadales</taxon>
        <taxon>Sphingomonadaceae</taxon>
        <taxon>Parasphingopyxis</taxon>
    </lineage>
</organism>
<sequence length="184" mass="20823">MSQFQFVMVLLSIIIGLGVTDLLSNISRQIKLRATVTFSWLQSSLVLFVFVALLQQWWESWGLQTVDHWNFGTMLLMLAGPVGLYVASHLLFPQRIEDSDLEGYYFDNAKAFWLLGASVVIVSTLFRPIGFGMALIDPDNAASVFLLLACLTLAFVRNRLFHKIVFPIVFLAMLLDLFVFNPNI</sequence>
<dbReference type="AlphaFoldDB" id="A0A3D9FDF4"/>
<feature type="transmembrane region" description="Helical" evidence="1">
    <location>
        <begin position="6"/>
        <end position="26"/>
    </location>
</feature>
<keyword evidence="1" id="KW-1133">Transmembrane helix</keyword>
<proteinExistence type="predicted"/>
<evidence type="ECO:0000313" key="2">
    <source>
        <dbReference type="EMBL" id="RED15854.1"/>
    </source>
</evidence>
<dbReference type="Proteomes" id="UP000256310">
    <property type="component" value="Unassembled WGS sequence"/>
</dbReference>
<keyword evidence="1" id="KW-0812">Transmembrane</keyword>
<comment type="caution">
    <text evidence="2">The sequence shown here is derived from an EMBL/GenBank/DDBJ whole genome shotgun (WGS) entry which is preliminary data.</text>
</comment>
<name>A0A3D9FDF4_9SPHN</name>
<accession>A0A3D9FDF4</accession>
<keyword evidence="1" id="KW-0472">Membrane</keyword>
<feature type="transmembrane region" description="Helical" evidence="1">
    <location>
        <begin position="112"/>
        <end position="135"/>
    </location>
</feature>
<feature type="transmembrane region" description="Helical" evidence="1">
    <location>
        <begin position="38"/>
        <end position="58"/>
    </location>
</feature>
<evidence type="ECO:0000256" key="1">
    <source>
        <dbReference type="SAM" id="Phobius"/>
    </source>
</evidence>
<feature type="transmembrane region" description="Helical" evidence="1">
    <location>
        <begin position="141"/>
        <end position="157"/>
    </location>
</feature>
<protein>
    <submittedName>
        <fullName evidence="2">Uncharacterized protein</fullName>
    </submittedName>
</protein>
<gene>
    <name evidence="2" type="ORF">DFR46_0862</name>
</gene>
<feature type="transmembrane region" description="Helical" evidence="1">
    <location>
        <begin position="164"/>
        <end position="181"/>
    </location>
</feature>
<dbReference type="EMBL" id="QRDP01000004">
    <property type="protein sequence ID" value="RED15854.1"/>
    <property type="molecule type" value="Genomic_DNA"/>
</dbReference>
<keyword evidence="3" id="KW-1185">Reference proteome</keyword>
<feature type="transmembrane region" description="Helical" evidence="1">
    <location>
        <begin position="70"/>
        <end position="92"/>
    </location>
</feature>
<reference evidence="2 3" key="1">
    <citation type="submission" date="2018-07" db="EMBL/GenBank/DDBJ databases">
        <title>Genomic Encyclopedia of Type Strains, Phase IV (KMG-IV): sequencing the most valuable type-strain genomes for metagenomic binning, comparative biology and taxonomic classification.</title>
        <authorList>
            <person name="Goeker M."/>
        </authorList>
    </citation>
    <scope>NUCLEOTIDE SEQUENCE [LARGE SCALE GENOMIC DNA]</scope>
    <source>
        <strain evidence="2 3">DSM 26725</strain>
    </source>
</reference>
<evidence type="ECO:0000313" key="3">
    <source>
        <dbReference type="Proteomes" id="UP000256310"/>
    </source>
</evidence>